<reference evidence="3" key="1">
    <citation type="submission" date="2018-08" db="EMBL/GenBank/DDBJ databases">
        <authorList>
            <person name="Cornetti L."/>
        </authorList>
    </citation>
    <scope>NUCLEOTIDE SEQUENCE</scope>
    <source>
        <strain evidence="3">CH-H-2</strain>
    </source>
</reference>
<evidence type="ECO:0000256" key="1">
    <source>
        <dbReference type="ARBA" id="ARBA00007159"/>
    </source>
</evidence>
<dbReference type="InterPro" id="IPR018307">
    <property type="entry name" value="ABL9/DENND6_dom"/>
</dbReference>
<dbReference type="EMBL" id="LR022666">
    <property type="protein sequence ID" value="SVE92285.1"/>
    <property type="molecule type" value="mRNA"/>
</dbReference>
<evidence type="ECO:0000259" key="2">
    <source>
        <dbReference type="PROSITE" id="PS50211"/>
    </source>
</evidence>
<organism evidence="3">
    <name type="scientific">Megafenestra aurita</name>
    <dbReference type="NCBI Taxonomy" id="2291010"/>
    <lineage>
        <taxon>Eukaryota</taxon>
        <taxon>Metazoa</taxon>
        <taxon>Ecdysozoa</taxon>
        <taxon>Arthropoda</taxon>
        <taxon>Crustacea</taxon>
        <taxon>Branchiopoda</taxon>
        <taxon>Diplostraca</taxon>
        <taxon>Cladocera</taxon>
        <taxon>Anomopoda</taxon>
        <taxon>Daphniidae</taxon>
        <taxon>Megafenestra</taxon>
    </lineage>
</organism>
<dbReference type="InterPro" id="IPR043153">
    <property type="entry name" value="DENN_C"/>
</dbReference>
<dbReference type="Pfam" id="PF09794">
    <property type="entry name" value="Avl9"/>
    <property type="match status" value="1"/>
</dbReference>
<gene>
    <name evidence="3" type="primary">EOG090X031T</name>
</gene>
<evidence type="ECO:0000313" key="3">
    <source>
        <dbReference type="EMBL" id="SVE92285.1"/>
    </source>
</evidence>
<feature type="domain" description="UDENN" evidence="2">
    <location>
        <begin position="93"/>
        <end position="580"/>
    </location>
</feature>
<sequence length="658" mass="74049">MATCVEGNKVEPLDSDSDTSFLSDVEEVDHMKILRANGVDELQFVDSYFQKDSDASSILTEPADLYNNDCSLNDSSLNDTSLLPWDRLADWIHCICVVTFDLEIGQMIEEIYPSHATLSEQDKTSLCYLAFPDSNSGCMGDTQFHFRIRQNPADSNNGGSQVDLSSSSHSIPKSHSRYNQLCPPAFRTDPSYWWGFAYFRQVKDKNLRRGYFQKSLVIVTRLPFVELFQELMAMIAPEFFVKGSICLEICAKEIDQWPRPVPGLVLNLPLLGTLFQVRIPSFSTTASPSAGTSLTASPSKTSNNSSLRRRCLMATDVDLYSALAPLLSHLQMLWELLLCGEPLVVMATSPSICSHVVQALVNLIHPLQYCLDYRPFFTIHDSEFKEYTGRPSDPPPPVLLGVTNPFFAKALQHWPHIIRIGGDIPSSSAGLKIRASKSNQLGSSKMSECKPGVYTSYKSHLQRDKALLKLIAKGTQTHRPNQVQSALIRRHFLELTQSFIIPLERYFARLMPLQKSISPYKAAPGLSPFKAEEFLASVEHCGPQLTTGVKGDWTGLYRRFLRTPNFESWSQQRHREANKKLRALQMEALSQSDMTSWLQGKREVEVVDMVLRLREKLDATINEEALPISPQIRLHLQSQLDTVLQSLPEDLRSVLKAS</sequence>
<dbReference type="InterPro" id="IPR037516">
    <property type="entry name" value="Tripartite_DENN"/>
</dbReference>
<dbReference type="Gene3D" id="3.40.50.11500">
    <property type="match status" value="1"/>
</dbReference>
<comment type="similarity">
    <text evidence="1">Belongs to the DENND6 family.</text>
</comment>
<proteinExistence type="evidence at transcript level"/>
<dbReference type="GO" id="GO:0055037">
    <property type="term" value="C:recycling endosome"/>
    <property type="evidence" value="ECO:0007669"/>
    <property type="project" value="TreeGrafter"/>
</dbReference>
<dbReference type="PROSITE" id="PS50211">
    <property type="entry name" value="DENN"/>
    <property type="match status" value="1"/>
</dbReference>
<dbReference type="PANTHER" id="PTHR13677:SF0">
    <property type="entry name" value="LD41638P"/>
    <property type="match status" value="1"/>
</dbReference>
<accession>A0A4Y7NIV4</accession>
<name>A0A4Y7NIV4_9CRUS</name>
<protein>
    <submittedName>
        <fullName evidence="3">EOG090X031T</fullName>
    </submittedName>
</protein>
<dbReference type="PANTHER" id="PTHR13677">
    <property type="entry name" value="LD41638P"/>
    <property type="match status" value="1"/>
</dbReference>
<dbReference type="GO" id="GO:0005085">
    <property type="term" value="F:guanyl-nucleotide exchange factor activity"/>
    <property type="evidence" value="ECO:0007669"/>
    <property type="project" value="InterPro"/>
</dbReference>
<dbReference type="AlphaFoldDB" id="A0A4Y7NIV4"/>
<dbReference type="InterPro" id="IPR024224">
    <property type="entry name" value="DENND6"/>
</dbReference>